<sequence length="371" mass="42719">MEIRRSYQPGSLPPTMDGQDESYSDLTGKSFSKSESTDQNEILSNIAEELADTVSTFGRASKFGRKNDSFDNDTVSAILEENAEEKIFILIKQITKFQGQTSILNYARQFFPNEWDLFQALREILLSRKLSELQKKKVREALVDLRNFGDQKKIKSSINVAFVARRFSENRNGSKVTAKELRNSYLRFLELEVPATYIYHDWIDEFGFNNRKRVLLFTRSALIADMKANEPGLHVNEFGPISARISDARILHTLDLKLTSSFKDFAFSSFAGHSEILFSEEHILTLFLTGLINCDALGPVFDKFKNDFMYGMTLNRQAIAVQMIKNVYNLTPEFLYANLAYQEATIDFLTEELNSLHEKERNLVTYDRCFR</sequence>
<name>A0ABY5X3L2_ERWPY</name>
<gene>
    <name evidence="3" type="ORF">NYP84_09405</name>
</gene>
<proteinExistence type="predicted"/>
<dbReference type="SUPFAM" id="SSF140591">
    <property type="entry name" value="Type III secretion system domain"/>
    <property type="match status" value="1"/>
</dbReference>
<feature type="compositionally biased region" description="Polar residues" evidence="1">
    <location>
        <begin position="24"/>
        <end position="38"/>
    </location>
</feature>
<dbReference type="EMBL" id="CP103445">
    <property type="protein sequence ID" value="UWS31899.1"/>
    <property type="molecule type" value="Genomic_DNA"/>
</dbReference>
<feature type="domain" description="Hypersensitivity response secretion-like HrpJ" evidence="2">
    <location>
        <begin position="48"/>
        <end position="206"/>
    </location>
</feature>
<dbReference type="InterPro" id="IPR003520">
    <property type="entry name" value="Invas_InvE"/>
</dbReference>
<dbReference type="Gene3D" id="1.10.150.630">
    <property type="match status" value="1"/>
</dbReference>
<organism evidence="3 4">
    <name type="scientific">Erwinia pyrifoliae</name>
    <dbReference type="NCBI Taxonomy" id="79967"/>
    <lineage>
        <taxon>Bacteria</taxon>
        <taxon>Pseudomonadati</taxon>
        <taxon>Pseudomonadota</taxon>
        <taxon>Gammaproteobacteria</taxon>
        <taxon>Enterobacterales</taxon>
        <taxon>Erwiniaceae</taxon>
        <taxon>Erwinia</taxon>
    </lineage>
</organism>
<evidence type="ECO:0000259" key="2">
    <source>
        <dbReference type="Pfam" id="PF07201"/>
    </source>
</evidence>
<feature type="region of interest" description="Disordered" evidence="1">
    <location>
        <begin position="1"/>
        <end position="38"/>
    </location>
</feature>
<protein>
    <submittedName>
        <fullName evidence="3">Invasion protein</fullName>
    </submittedName>
</protein>
<evidence type="ECO:0000256" key="1">
    <source>
        <dbReference type="SAM" id="MobiDB-lite"/>
    </source>
</evidence>
<evidence type="ECO:0000313" key="3">
    <source>
        <dbReference type="EMBL" id="UWS31899.1"/>
    </source>
</evidence>
<dbReference type="RefSeq" id="WP_259825641.1">
    <property type="nucleotide sequence ID" value="NZ_CP103445.1"/>
</dbReference>
<dbReference type="InterPro" id="IPR010812">
    <property type="entry name" value="HrpJ-like"/>
</dbReference>
<keyword evidence="4" id="KW-1185">Reference proteome</keyword>
<evidence type="ECO:0000313" key="4">
    <source>
        <dbReference type="Proteomes" id="UP001058553"/>
    </source>
</evidence>
<dbReference type="Proteomes" id="UP001058553">
    <property type="component" value="Chromosome"/>
</dbReference>
<dbReference type="PRINTS" id="PR01344">
    <property type="entry name" value="INVEPROTEIN"/>
</dbReference>
<accession>A0ABY5X3L2</accession>
<reference evidence="3" key="1">
    <citation type="submission" date="2022-07" db="EMBL/GenBank/DDBJ databases">
        <title>Genetic diversity of Erwinia pyrifoliae.</title>
        <authorList>
            <person name="Park D.S."/>
            <person name="Ham H."/>
        </authorList>
    </citation>
    <scope>NUCLEOTIDE SEQUENCE</scope>
    <source>
        <strain evidence="3">CP201486</strain>
    </source>
</reference>
<dbReference type="Pfam" id="PF07201">
    <property type="entry name" value="HrpJ"/>
    <property type="match status" value="1"/>
</dbReference>